<dbReference type="SUPFAM" id="SSF53328">
    <property type="entry name" value="Formyltransferase"/>
    <property type="match status" value="1"/>
</dbReference>
<sequence length="246" mass="28045">MKTILVTSDLTYAPQNYSNVLEFVISNSRQQIAGVVLIKINLLNIFGKVLFLYFSGCRNIAKTLTLNLFSTLLREKKKLFKKNNIPFIEVKSINNEKAILWLKQVSPDLIVNMRARCIYRDSVLRIPRLGCINVHHGILPPQRGLFCDLYALAENKETGFTIHRMTSQIDIGQIFYQVRIENEKDYIKYLSKVSSREGMAISTSINKIMANGFLLESALEKCGNSIVTTTPDFKTIKQLQHKGIIL</sequence>
<dbReference type="EMBL" id="LBVP01000026">
    <property type="protein sequence ID" value="KKQ88160.1"/>
    <property type="molecule type" value="Genomic_DNA"/>
</dbReference>
<dbReference type="Gene3D" id="3.40.50.170">
    <property type="entry name" value="Formyl transferase, N-terminal domain"/>
    <property type="match status" value="1"/>
</dbReference>
<dbReference type="Pfam" id="PF00551">
    <property type="entry name" value="Formyl_trans_N"/>
    <property type="match status" value="1"/>
</dbReference>
<gene>
    <name evidence="2" type="ORF">UT12_C0026G0007</name>
</gene>
<evidence type="ECO:0000313" key="2">
    <source>
        <dbReference type="EMBL" id="KKQ88160.1"/>
    </source>
</evidence>
<evidence type="ECO:0000259" key="1">
    <source>
        <dbReference type="Pfam" id="PF00551"/>
    </source>
</evidence>
<dbReference type="InterPro" id="IPR002376">
    <property type="entry name" value="Formyl_transf_N"/>
</dbReference>
<proteinExistence type="predicted"/>
<accession>A0A0G0LJN8</accession>
<dbReference type="Proteomes" id="UP000034893">
    <property type="component" value="Unassembled WGS sequence"/>
</dbReference>
<name>A0A0G0LJN8_9BACT</name>
<dbReference type="InterPro" id="IPR036477">
    <property type="entry name" value="Formyl_transf_N_sf"/>
</dbReference>
<dbReference type="AlphaFoldDB" id="A0A0G0LJN8"/>
<protein>
    <recommendedName>
        <fullName evidence="1">Formyl transferase N-terminal domain-containing protein</fullName>
    </recommendedName>
</protein>
<organism evidence="2 3">
    <name type="scientific">Candidatus Curtissbacteria bacterium GW2011_GWC2_38_9</name>
    <dbReference type="NCBI Taxonomy" id="1618414"/>
    <lineage>
        <taxon>Bacteria</taxon>
        <taxon>Candidatus Curtissiibacteriota</taxon>
    </lineage>
</organism>
<comment type="caution">
    <text evidence="2">The sequence shown here is derived from an EMBL/GenBank/DDBJ whole genome shotgun (WGS) entry which is preliminary data.</text>
</comment>
<reference evidence="2 3" key="1">
    <citation type="journal article" date="2015" name="Nature">
        <title>rRNA introns, odd ribosomes, and small enigmatic genomes across a large radiation of phyla.</title>
        <authorList>
            <person name="Brown C.T."/>
            <person name="Hug L.A."/>
            <person name="Thomas B.C."/>
            <person name="Sharon I."/>
            <person name="Castelle C.J."/>
            <person name="Singh A."/>
            <person name="Wilkins M.J."/>
            <person name="Williams K.H."/>
            <person name="Banfield J.F."/>
        </authorList>
    </citation>
    <scope>NUCLEOTIDE SEQUENCE [LARGE SCALE GENOMIC DNA]</scope>
</reference>
<feature type="domain" description="Formyl transferase N-terminal" evidence="1">
    <location>
        <begin position="79"/>
        <end position="181"/>
    </location>
</feature>
<evidence type="ECO:0000313" key="3">
    <source>
        <dbReference type="Proteomes" id="UP000034893"/>
    </source>
</evidence>